<evidence type="ECO:0000259" key="8">
    <source>
        <dbReference type="SMART" id="SM00244"/>
    </source>
</evidence>
<feature type="domain" description="Band 7" evidence="8">
    <location>
        <begin position="64"/>
        <end position="239"/>
    </location>
</feature>
<dbReference type="NCBIfam" id="TIGR01932">
    <property type="entry name" value="hflC"/>
    <property type="match status" value="1"/>
</dbReference>
<comment type="caution">
    <text evidence="9">The sequence shown here is derived from an EMBL/GenBank/DDBJ whole genome shotgun (WGS) entry which is preliminary data.</text>
</comment>
<evidence type="ECO:0000256" key="1">
    <source>
        <dbReference type="ARBA" id="ARBA00004370"/>
    </source>
</evidence>
<evidence type="ECO:0000313" key="9">
    <source>
        <dbReference type="EMBL" id="CAJ0943235.1"/>
    </source>
</evidence>
<organism evidence="9 10">
    <name type="scientific">Ranitomeya imitator</name>
    <name type="common">mimic poison frog</name>
    <dbReference type="NCBI Taxonomy" id="111125"/>
    <lineage>
        <taxon>Eukaryota</taxon>
        <taxon>Metazoa</taxon>
        <taxon>Chordata</taxon>
        <taxon>Craniata</taxon>
        <taxon>Vertebrata</taxon>
        <taxon>Euteleostomi</taxon>
        <taxon>Amphibia</taxon>
        <taxon>Batrachia</taxon>
        <taxon>Anura</taxon>
        <taxon>Neobatrachia</taxon>
        <taxon>Hyloidea</taxon>
        <taxon>Dendrobatidae</taxon>
        <taxon>Dendrobatinae</taxon>
        <taxon>Ranitomeya</taxon>
    </lineage>
</organism>
<gene>
    <name evidence="9" type="ORF">RIMI_LOCUS9867042</name>
</gene>
<dbReference type="InterPro" id="IPR010200">
    <property type="entry name" value="HflC"/>
</dbReference>
<reference evidence="9" key="1">
    <citation type="submission" date="2023-07" db="EMBL/GenBank/DDBJ databases">
        <authorList>
            <person name="Stuckert A."/>
        </authorList>
    </citation>
    <scope>NUCLEOTIDE SEQUENCE</scope>
</reference>
<evidence type="ECO:0000256" key="2">
    <source>
        <dbReference type="ARBA" id="ARBA00007862"/>
    </source>
</evidence>
<dbReference type="EMBL" id="CAUEEQ010020831">
    <property type="protein sequence ID" value="CAJ0943235.1"/>
    <property type="molecule type" value="Genomic_DNA"/>
</dbReference>
<evidence type="ECO:0000256" key="4">
    <source>
        <dbReference type="ARBA" id="ARBA00022989"/>
    </source>
</evidence>
<keyword evidence="5" id="KW-0472">Membrane</keyword>
<dbReference type="PANTHER" id="PTHR42911">
    <property type="entry name" value="MODULATOR OF FTSH PROTEASE HFLC"/>
    <property type="match status" value="1"/>
</dbReference>
<dbReference type="InterPro" id="IPR001107">
    <property type="entry name" value="Band_7"/>
</dbReference>
<dbReference type="SMART" id="SM00244">
    <property type="entry name" value="PHB"/>
    <property type="match status" value="1"/>
</dbReference>
<proteinExistence type="inferred from homology"/>
<evidence type="ECO:0000313" key="10">
    <source>
        <dbReference type="Proteomes" id="UP001176940"/>
    </source>
</evidence>
<dbReference type="Proteomes" id="UP001176940">
    <property type="component" value="Unassembled WGS sequence"/>
</dbReference>
<feature type="chain" id="PRO_5045824191" description="Band 7 domain-containing protein" evidence="7">
    <location>
        <begin position="22"/>
        <end position="364"/>
    </location>
</feature>
<feature type="region of interest" description="Disordered" evidence="6">
    <location>
        <begin position="21"/>
        <end position="64"/>
    </location>
</feature>
<dbReference type="Gene3D" id="3.30.479.30">
    <property type="entry name" value="Band 7 domain"/>
    <property type="match status" value="1"/>
</dbReference>
<protein>
    <recommendedName>
        <fullName evidence="8">Band 7 domain-containing protein</fullName>
    </recommendedName>
</protein>
<sequence length="364" mass="41392">MTRAIILMVLPLDQMLKGGSAQSATTSENSSASNILRLPSSSRSADASSEAQSASRDIMDQRRANARRVGSERGIILRFGKVLRDSDDKPLVYEPGLHFKIPFIESLKTLDARIQTMDNQADRFVTKEKKDLIVDSYIKWRISDFSRYYLATGGGDISQAEVLLKRKFSDRLRSEIGRLDVKDIVTDSRGRLTLDVRDALNSGSFFLVLMMRVRQLLLRMMLLLLLLPVLFKKQMAKYLSLIKIVWQHLVSKWLMCVLSKLTCQQKFLRLSTTVCVQNVKQLLVAIVLKVKKKQRNYKLNAQARITRGEGDAEAAKLFADAFSKDPDFYAFLRSLRAYEASFKSNQDVMVLSPDSDFLPLYEEA</sequence>
<feature type="signal peptide" evidence="7">
    <location>
        <begin position="1"/>
        <end position="21"/>
    </location>
</feature>
<evidence type="ECO:0000256" key="6">
    <source>
        <dbReference type="SAM" id="MobiDB-lite"/>
    </source>
</evidence>
<comment type="subcellular location">
    <subcellularLocation>
        <location evidence="1">Membrane</location>
    </subcellularLocation>
</comment>
<dbReference type="SUPFAM" id="SSF117892">
    <property type="entry name" value="Band 7/SPFH domain"/>
    <property type="match status" value="1"/>
</dbReference>
<dbReference type="InterPro" id="IPR036013">
    <property type="entry name" value="Band_7/SPFH_dom_sf"/>
</dbReference>
<evidence type="ECO:0000256" key="5">
    <source>
        <dbReference type="ARBA" id="ARBA00023136"/>
    </source>
</evidence>
<keyword evidence="3" id="KW-0812">Transmembrane</keyword>
<dbReference type="PANTHER" id="PTHR42911:SF1">
    <property type="entry name" value="MODULATOR OF FTSH PROTEASE HFLC"/>
    <property type="match status" value="1"/>
</dbReference>
<evidence type="ECO:0000256" key="7">
    <source>
        <dbReference type="SAM" id="SignalP"/>
    </source>
</evidence>
<evidence type="ECO:0000256" key="3">
    <source>
        <dbReference type="ARBA" id="ARBA00022692"/>
    </source>
</evidence>
<accession>A0ABN9LN67</accession>
<comment type="similarity">
    <text evidence="2">Belongs to the band 7/mec-2 family. HflC subfamily.</text>
</comment>
<keyword evidence="4" id="KW-1133">Transmembrane helix</keyword>
<dbReference type="CDD" id="cd03405">
    <property type="entry name" value="SPFH_HflC"/>
    <property type="match status" value="1"/>
</dbReference>
<feature type="compositionally biased region" description="Low complexity" evidence="6">
    <location>
        <begin position="21"/>
        <end position="55"/>
    </location>
</feature>
<keyword evidence="10" id="KW-1185">Reference proteome</keyword>
<name>A0ABN9LN67_9NEOB</name>
<dbReference type="Pfam" id="PF01145">
    <property type="entry name" value="Band_7"/>
    <property type="match status" value="1"/>
</dbReference>
<keyword evidence="7" id="KW-0732">Signal</keyword>